<name>A0A871RA73_DEKBR</name>
<proteinExistence type="inferred from homology"/>
<dbReference type="InterPro" id="IPR021858">
    <property type="entry name" value="Fun_TF"/>
</dbReference>
<dbReference type="InterPro" id="IPR020471">
    <property type="entry name" value="AKR"/>
</dbReference>
<evidence type="ECO:0000313" key="5">
    <source>
        <dbReference type="EMBL" id="QOU19982.1"/>
    </source>
</evidence>
<evidence type="ECO:0000259" key="4">
    <source>
        <dbReference type="Pfam" id="PF00248"/>
    </source>
</evidence>
<dbReference type="GO" id="GO:0016616">
    <property type="term" value="F:oxidoreductase activity, acting on the CH-OH group of donors, NAD or NADP as acceptor"/>
    <property type="evidence" value="ECO:0007669"/>
    <property type="project" value="UniProtKB-ARBA"/>
</dbReference>
<dbReference type="Pfam" id="PF00248">
    <property type="entry name" value="Aldo_ket_red"/>
    <property type="match status" value="1"/>
</dbReference>
<dbReference type="GeneID" id="64576552"/>
<dbReference type="KEGG" id="bbrx:BRETT_004629"/>
<evidence type="ECO:0000313" key="6">
    <source>
        <dbReference type="Proteomes" id="UP000663131"/>
    </source>
</evidence>
<dbReference type="OrthoDB" id="3598904at2759"/>
<dbReference type="Gene3D" id="3.20.20.100">
    <property type="entry name" value="NADP-dependent oxidoreductase domain"/>
    <property type="match status" value="1"/>
</dbReference>
<accession>A0A871RA73</accession>
<organism evidence="5 6">
    <name type="scientific">Dekkera bruxellensis</name>
    <name type="common">Brettanomyces custersii</name>
    <dbReference type="NCBI Taxonomy" id="5007"/>
    <lineage>
        <taxon>Eukaryota</taxon>
        <taxon>Fungi</taxon>
        <taxon>Dikarya</taxon>
        <taxon>Ascomycota</taxon>
        <taxon>Saccharomycotina</taxon>
        <taxon>Pichiomycetes</taxon>
        <taxon>Pichiales</taxon>
        <taxon>Pichiaceae</taxon>
        <taxon>Brettanomyces</taxon>
    </lineage>
</organism>
<dbReference type="PANTHER" id="PTHR43827:SF3">
    <property type="entry name" value="NADP-DEPENDENT OXIDOREDUCTASE DOMAIN-CONTAINING PROTEIN"/>
    <property type="match status" value="1"/>
</dbReference>
<dbReference type="RefSeq" id="XP_041136475.1">
    <property type="nucleotide sequence ID" value="XM_041283123.1"/>
</dbReference>
<dbReference type="InterPro" id="IPR023210">
    <property type="entry name" value="NADP_OxRdtase_dom"/>
</dbReference>
<feature type="domain" description="NADP-dependent oxidoreductase" evidence="4">
    <location>
        <begin position="655"/>
        <end position="904"/>
    </location>
</feature>
<dbReference type="InterPro" id="IPR036812">
    <property type="entry name" value="NAD(P)_OxRdtase_dom_sf"/>
</dbReference>
<sequence>MCVWPEGKQSLPHTSEFKLIKVRSKALRFVDVNCTKIRHFSSKKKVKEDDIVEKKQNSMIVVCSPGKSKVEKSREIAEDSLFRRYLQEVSEESNFIPMLTGQSADIMGVQMSHENMLLYDAFLKGFMVSVSPQLAHRKLQPGAVFIPAGYRNPILVSVFNACGAAFLCWNNKEMCRIAEVKYEHCLGMLSKFIDEESIVGNEYWLLVALLCFCLREKYHGEDVTINTCHLVAALEMIRLWQANKRRKNEFVRLPASNARNLLLYKSSMDCSEDAEPGMNDRYDCLSQNSCKPDKCVPYQSKDGTPFLKRMESKSMMIFHRLLLKMQPQFFEAANNRWKCQEMTEETELDEELENSAAEDHDRLHTGLSTVEELSSSFSGPRVVDANERTLLESFLYNYTINLFICDKDAVNYLSSPFKVFEDFREFLSPQLYNCPVPWMNNPVMGAALSAFEIAAKANWLGLQFPLSYENKVIALSLLKTAKYYARPLLPPDIKAKEPQNVQRRLLESCYMGDMVAKASYIYLKKLIYPMTSSQEPEIQQIVTDFNKDLYELTLHSQISAIGSWPIAIVGSAAIKREEQDYLIWRVHHFCDVVRSGALSTVLKYLKVVWGESKDGIRKNSPGIDALLRFGSGTKQKRLKHSDLRYGMKHAHPALVQTFKEAIDAGFRHLDTAECYLTRIDVGTAVEQSGIDRSEFWITDKWDQGWLMDGKVFKSRSPSGPYESIKKCLELMHLSHLNLFLIHGPYFTKETCNVTVEEAWKQMEQIYEEGLADNIGVSNFDVPLLKRVFKVCKYKPQVDQIEYHLYLQQKEIVDFCKKNNILVEAFSPLTPMFSDRVGKNRPLNDIIARLCKKYNVEPNLLLLRWVYQSGVLPLTTSSNPQRMKDTFKIFDFELEPEDFNELQRIGQTFHYRGFFENYFERKE</sequence>
<reference evidence="5" key="2">
    <citation type="journal article" name="BMC Genomics">
        <title>New genome assemblies reveal patterns of domestication and adaptation across Brettanomyces (Dekkera) species.</title>
        <authorList>
            <person name="Roach M.J."/>
            <person name="Borneman A.R."/>
        </authorList>
    </citation>
    <scope>NUCLEOTIDE SEQUENCE</scope>
    <source>
        <strain evidence="5">UCD 2041</strain>
    </source>
</reference>
<dbReference type="Pfam" id="PF11951">
    <property type="entry name" value="Fungal_trans_2"/>
    <property type="match status" value="1"/>
</dbReference>
<keyword evidence="3" id="KW-0560">Oxidoreductase</keyword>
<gene>
    <name evidence="5" type="ORF">BRETT_004629</name>
</gene>
<comment type="similarity">
    <text evidence="1">Belongs to the aldo/keto reductase family.</text>
</comment>
<dbReference type="PRINTS" id="PR00069">
    <property type="entry name" value="ALDKETRDTASE"/>
</dbReference>
<protein>
    <recommendedName>
        <fullName evidence="4">NADP-dependent oxidoreductase domain-containing protein</fullName>
    </recommendedName>
</protein>
<dbReference type="EMBL" id="CP063135">
    <property type="protein sequence ID" value="QOU19982.1"/>
    <property type="molecule type" value="Genomic_DNA"/>
</dbReference>
<evidence type="ECO:0000256" key="1">
    <source>
        <dbReference type="ARBA" id="ARBA00007905"/>
    </source>
</evidence>
<keyword evidence="2" id="KW-0521">NADP</keyword>
<evidence type="ECO:0000256" key="3">
    <source>
        <dbReference type="ARBA" id="ARBA00023002"/>
    </source>
</evidence>
<dbReference type="SUPFAM" id="SSF51430">
    <property type="entry name" value="NAD(P)-linked oxidoreductase"/>
    <property type="match status" value="1"/>
</dbReference>
<dbReference type="Proteomes" id="UP000663131">
    <property type="component" value="Chromosome 7"/>
</dbReference>
<dbReference type="PANTHER" id="PTHR43827">
    <property type="entry name" value="2,5-DIKETO-D-GLUCONIC ACID REDUCTASE"/>
    <property type="match status" value="1"/>
</dbReference>
<dbReference type="AlphaFoldDB" id="A0A871RA73"/>
<reference evidence="5" key="1">
    <citation type="submission" date="2020-10" db="EMBL/GenBank/DDBJ databases">
        <authorList>
            <person name="Palmer J.M."/>
        </authorList>
    </citation>
    <scope>NUCLEOTIDE SEQUENCE</scope>
    <source>
        <strain evidence="5">UCD 2041</strain>
    </source>
</reference>
<evidence type="ECO:0000256" key="2">
    <source>
        <dbReference type="ARBA" id="ARBA00022857"/>
    </source>
</evidence>